<gene>
    <name evidence="1" type="ORF">CCMP2556_LOCUS39823</name>
</gene>
<evidence type="ECO:0000313" key="2">
    <source>
        <dbReference type="Proteomes" id="UP001642484"/>
    </source>
</evidence>
<sequence length="645" mass="71559">MEVKLRAPSVVIFITFIIINFGVVISFKFSSLEEEASGFGDDVDDAAEAQDADDADTDEDDELQTVAIRSLESWGRYGDLAVAFPLAIQNLTNFSGLINGQAADSENITYKFGNPKDDEELLYDKVSGFFTVLHESMEGQDGPRYCPRHSLKHIKECVVIASCLLQSQVPEYVEMSMYASMIELMDRFVEVAWPLVERGILKEENYRLATLDEEVPAKYQCDDFTHAKPFVSHLQESEGAASAFAMSAVLAQKAAATTKILDSHRQNMSLEATIGRVMEVWRPICLKAHVFSCDEGNFWDLHYASHRQTMALMQTGAASAVRAEIRTRLRLERRVQDFMREHSEAFGAFLQTSGRERNYFDFRKKSNASVQIWKDYGKAGKEAMFGFVMPYSRAVAATNFTRASVCFDQVEFRKFQKDEQLDLELEEPAEDRRMMNSTALLSVRQSDELEDTSARRRRFGGKLKKAAKKAKKNAKKVKKDAKKAAKKLSKAVKVIEKWVTMLFGCVGDVFEFITVGYSLDIVEGAVAFGAGLSMGDMTGFLKLLTKGRKPSTWLSVDIGFTVGVTVKAAWSGVGAGLGLSCGYSSCVAYLSVGTMTTVNLPTVNAVCVFGAPYSPQGWQCSQVFGGSISAFCCNFNVAKGKHDCR</sequence>
<organism evidence="1 2">
    <name type="scientific">Durusdinium trenchii</name>
    <dbReference type="NCBI Taxonomy" id="1381693"/>
    <lineage>
        <taxon>Eukaryota</taxon>
        <taxon>Sar</taxon>
        <taxon>Alveolata</taxon>
        <taxon>Dinophyceae</taxon>
        <taxon>Suessiales</taxon>
        <taxon>Symbiodiniaceae</taxon>
        <taxon>Durusdinium</taxon>
    </lineage>
</organism>
<reference evidence="1 2" key="1">
    <citation type="submission" date="2024-02" db="EMBL/GenBank/DDBJ databases">
        <authorList>
            <person name="Chen Y."/>
            <person name="Shah S."/>
            <person name="Dougan E. K."/>
            <person name="Thang M."/>
            <person name="Chan C."/>
        </authorList>
    </citation>
    <scope>NUCLEOTIDE SEQUENCE [LARGE SCALE GENOMIC DNA]</scope>
</reference>
<dbReference type="Proteomes" id="UP001642484">
    <property type="component" value="Unassembled WGS sequence"/>
</dbReference>
<comment type="caution">
    <text evidence="1">The sequence shown here is derived from an EMBL/GenBank/DDBJ whole genome shotgun (WGS) entry which is preliminary data.</text>
</comment>
<name>A0ABP0PZB6_9DINO</name>
<evidence type="ECO:0000313" key="1">
    <source>
        <dbReference type="EMBL" id="CAK9081370.1"/>
    </source>
</evidence>
<protein>
    <submittedName>
        <fullName evidence="1">Uncharacterized protein</fullName>
    </submittedName>
</protein>
<accession>A0ABP0PZB6</accession>
<proteinExistence type="predicted"/>
<dbReference type="EMBL" id="CAXAMN010023832">
    <property type="protein sequence ID" value="CAK9081370.1"/>
    <property type="molecule type" value="Genomic_DNA"/>
</dbReference>
<keyword evidence="2" id="KW-1185">Reference proteome</keyword>